<dbReference type="RefSeq" id="WP_127745471.1">
    <property type="nucleotide sequence ID" value="NZ_SACN01000003.1"/>
</dbReference>
<dbReference type="AlphaFoldDB" id="A0A437LXT5"/>
<name>A0A437LXT5_9SPHN</name>
<gene>
    <name evidence="1" type="ORF">EOD43_18155</name>
</gene>
<proteinExistence type="predicted"/>
<dbReference type="InterPro" id="IPR029063">
    <property type="entry name" value="SAM-dependent_MTases_sf"/>
</dbReference>
<dbReference type="OrthoDB" id="7445868at2"/>
<evidence type="ECO:0000313" key="1">
    <source>
        <dbReference type="EMBL" id="RVT90221.1"/>
    </source>
</evidence>
<dbReference type="Proteomes" id="UP000282971">
    <property type="component" value="Unassembled WGS sequence"/>
</dbReference>
<comment type="caution">
    <text evidence="1">The sequence shown here is derived from an EMBL/GenBank/DDBJ whole genome shotgun (WGS) entry which is preliminary data.</text>
</comment>
<keyword evidence="2" id="KW-1185">Reference proteome</keyword>
<dbReference type="EMBL" id="SACN01000003">
    <property type="protein sequence ID" value="RVT90221.1"/>
    <property type="molecule type" value="Genomic_DNA"/>
</dbReference>
<accession>A0A437LXT5</accession>
<sequence length="211" mass="23948">MTRFLFRQRVRGFNVPDRPHFDKAALAPFVERLRSAALYLEFGSGGSTVLAASMGIETITVESDRWYGRAVQQKIGPDAPNTMIFVNLGLTRDWSYPVFKKLTPARRARWAQYTEAPMRHIATLGGRFPDLVLVDGLFRIACALACAREARRLNRPVTICVDDYNDKSWYRGLENHLGSPELIGRMAVFTVDLDRPSPTAQAIERAKRDFR</sequence>
<evidence type="ECO:0008006" key="3">
    <source>
        <dbReference type="Google" id="ProtNLM"/>
    </source>
</evidence>
<reference evidence="1 2" key="1">
    <citation type="submission" date="2019-01" db="EMBL/GenBank/DDBJ databases">
        <authorList>
            <person name="Chen W.-M."/>
        </authorList>
    </citation>
    <scope>NUCLEOTIDE SEQUENCE [LARGE SCALE GENOMIC DNA]</scope>
    <source>
        <strain evidence="1 2">CCP-7</strain>
    </source>
</reference>
<dbReference type="Gene3D" id="3.40.50.150">
    <property type="entry name" value="Vaccinia Virus protein VP39"/>
    <property type="match status" value="1"/>
</dbReference>
<protein>
    <recommendedName>
        <fullName evidence="3">Class I SAM-dependent methyltransferase</fullName>
    </recommendedName>
</protein>
<organism evidence="1 2">
    <name type="scientific">Sphingomonas crocodyli</name>
    <dbReference type="NCBI Taxonomy" id="1979270"/>
    <lineage>
        <taxon>Bacteria</taxon>
        <taxon>Pseudomonadati</taxon>
        <taxon>Pseudomonadota</taxon>
        <taxon>Alphaproteobacteria</taxon>
        <taxon>Sphingomonadales</taxon>
        <taxon>Sphingomonadaceae</taxon>
        <taxon>Sphingomonas</taxon>
    </lineage>
</organism>
<evidence type="ECO:0000313" key="2">
    <source>
        <dbReference type="Proteomes" id="UP000282971"/>
    </source>
</evidence>